<proteinExistence type="predicted"/>
<keyword evidence="2" id="KW-1185">Reference proteome</keyword>
<organism evidence="1 2">
    <name type="scientific">Parendozoicomonas haliclonae</name>
    <dbReference type="NCBI Taxonomy" id="1960125"/>
    <lineage>
        <taxon>Bacteria</taxon>
        <taxon>Pseudomonadati</taxon>
        <taxon>Pseudomonadota</taxon>
        <taxon>Gammaproteobacteria</taxon>
        <taxon>Oceanospirillales</taxon>
        <taxon>Endozoicomonadaceae</taxon>
        <taxon>Parendozoicomonas</taxon>
    </lineage>
</organism>
<accession>A0A1X7AEJ7</accession>
<name>A0A1X7AEJ7_9GAMM</name>
<gene>
    <name evidence="1" type="ORF">EHSB41UT_00250</name>
</gene>
<dbReference type="Proteomes" id="UP000196573">
    <property type="component" value="Unassembled WGS sequence"/>
</dbReference>
<evidence type="ECO:0000313" key="2">
    <source>
        <dbReference type="Proteomes" id="UP000196573"/>
    </source>
</evidence>
<dbReference type="RefSeq" id="WP_087106102.1">
    <property type="nucleotide sequence ID" value="NZ_CBCSCN010000019.1"/>
</dbReference>
<dbReference type="AlphaFoldDB" id="A0A1X7AEJ7"/>
<protein>
    <submittedName>
        <fullName evidence="1">Uncharacterized protein</fullName>
    </submittedName>
</protein>
<evidence type="ECO:0000313" key="1">
    <source>
        <dbReference type="EMBL" id="SMA33265.1"/>
    </source>
</evidence>
<reference evidence="1 2" key="1">
    <citation type="submission" date="2017-03" db="EMBL/GenBank/DDBJ databases">
        <authorList>
            <person name="Afonso C.L."/>
            <person name="Miller P.J."/>
            <person name="Scott M.A."/>
            <person name="Spackman E."/>
            <person name="Goraichik I."/>
            <person name="Dimitrov K.M."/>
            <person name="Suarez D.L."/>
            <person name="Swayne D.E."/>
        </authorList>
    </citation>
    <scope>NUCLEOTIDE SEQUENCE [LARGE SCALE GENOMIC DNA]</scope>
    <source>
        <strain evidence="1">SB41UT1</strain>
    </source>
</reference>
<sequence>MKILLMKVLTKMIAGFLAEKVLTEFMLMLGEKIVKSTKNTRDDEWFKHYEKAVRGDDKHSS</sequence>
<dbReference type="EMBL" id="FWPT01000001">
    <property type="protein sequence ID" value="SMA33265.1"/>
    <property type="molecule type" value="Genomic_DNA"/>
</dbReference>